<feature type="transmembrane region" description="Helical" evidence="1">
    <location>
        <begin position="54"/>
        <end position="72"/>
    </location>
</feature>
<dbReference type="EMBL" id="PIOD01000006">
    <property type="protein sequence ID" value="RDW19878.1"/>
    <property type="molecule type" value="Genomic_DNA"/>
</dbReference>
<gene>
    <name evidence="2" type="ORF">CWR45_07395</name>
</gene>
<accession>A0A3D8PX76</accession>
<dbReference type="Proteomes" id="UP000256520">
    <property type="component" value="Unassembled WGS sequence"/>
</dbReference>
<dbReference type="Pfam" id="PF09946">
    <property type="entry name" value="DUF2178"/>
    <property type="match status" value="1"/>
</dbReference>
<name>A0A3D8PX76_9BACI</name>
<keyword evidence="3" id="KW-1185">Reference proteome</keyword>
<dbReference type="AlphaFoldDB" id="A0A3D8PX76"/>
<dbReference type="OrthoDB" id="2647991at2"/>
<keyword evidence="1" id="KW-1133">Transmembrane helix</keyword>
<protein>
    <submittedName>
        <fullName evidence="2">DUF2178 domain-containing protein</fullName>
    </submittedName>
</protein>
<evidence type="ECO:0000256" key="1">
    <source>
        <dbReference type="SAM" id="Phobius"/>
    </source>
</evidence>
<comment type="caution">
    <text evidence="2">The sequence shown here is derived from an EMBL/GenBank/DDBJ whole genome shotgun (WGS) entry which is preliminary data.</text>
</comment>
<evidence type="ECO:0000313" key="3">
    <source>
        <dbReference type="Proteomes" id="UP000256520"/>
    </source>
</evidence>
<dbReference type="RefSeq" id="WP_115749225.1">
    <property type="nucleotide sequence ID" value="NZ_PIOD01000006.1"/>
</dbReference>
<feature type="transmembrane region" description="Helical" evidence="1">
    <location>
        <begin position="12"/>
        <end position="33"/>
    </location>
</feature>
<keyword evidence="1" id="KW-0472">Membrane</keyword>
<feature type="transmembrane region" description="Helical" evidence="1">
    <location>
        <begin position="78"/>
        <end position="100"/>
    </location>
</feature>
<organism evidence="2 3">
    <name type="scientific">Oceanobacillus chungangensis</name>
    <dbReference type="NCBI Taxonomy" id="1229152"/>
    <lineage>
        <taxon>Bacteria</taxon>
        <taxon>Bacillati</taxon>
        <taxon>Bacillota</taxon>
        <taxon>Bacilli</taxon>
        <taxon>Bacillales</taxon>
        <taxon>Bacillaceae</taxon>
        <taxon>Oceanobacillus</taxon>
    </lineage>
</organism>
<dbReference type="InterPro" id="IPR019235">
    <property type="entry name" value="DUF2178_TM"/>
</dbReference>
<evidence type="ECO:0000313" key="2">
    <source>
        <dbReference type="EMBL" id="RDW19878.1"/>
    </source>
</evidence>
<proteinExistence type="predicted"/>
<sequence length="104" mass="12441">MSESFLENPFLILMFPCLYLMYIIMFLVIRRIGKKKHLFDERYKQENNSAKARGYEITTIILLLAWPIIIMFDGIGFSFFLLSIIFVLHNFSYLFASIYYSTRE</sequence>
<reference evidence="3" key="1">
    <citation type="submission" date="2017-11" db="EMBL/GenBank/DDBJ databases">
        <authorList>
            <person name="Zhu W."/>
        </authorList>
    </citation>
    <scope>NUCLEOTIDE SEQUENCE [LARGE SCALE GENOMIC DNA]</scope>
    <source>
        <strain evidence="3">CAU 1051</strain>
    </source>
</reference>
<keyword evidence="1" id="KW-0812">Transmembrane</keyword>